<comment type="caution">
    <text evidence="6">The sequence shown here is derived from an EMBL/GenBank/DDBJ whole genome shotgun (WGS) entry which is preliminary data.</text>
</comment>
<dbReference type="PANTHER" id="PTHR24305:SF223">
    <property type="entry name" value="CYTOCHROME P450-DIT2"/>
    <property type="match status" value="1"/>
</dbReference>
<dbReference type="Proteomes" id="UP000053831">
    <property type="component" value="Unassembled WGS sequence"/>
</dbReference>
<proteinExistence type="predicted"/>
<protein>
    <submittedName>
        <fullName evidence="6">Cytochrome P450 97B2</fullName>
    </submittedName>
</protein>
<dbReference type="SUPFAM" id="SSF48264">
    <property type="entry name" value="Cytochrome P450"/>
    <property type="match status" value="1"/>
</dbReference>
<evidence type="ECO:0000256" key="3">
    <source>
        <dbReference type="ARBA" id="ARBA00023004"/>
    </source>
</evidence>
<gene>
    <name evidence="6" type="ORF">ESCO_005481</name>
</gene>
<comment type="cofactor">
    <cofactor evidence="4">
        <name>heme</name>
        <dbReference type="ChEBI" id="CHEBI:30413"/>
    </cofactor>
</comment>
<dbReference type="GO" id="GO:0004497">
    <property type="term" value="F:monooxygenase activity"/>
    <property type="evidence" value="ECO:0007669"/>
    <property type="project" value="InterPro"/>
</dbReference>
<dbReference type="PRINTS" id="PR00463">
    <property type="entry name" value="EP450I"/>
</dbReference>
<dbReference type="GO" id="GO:0005506">
    <property type="term" value="F:iron ion binding"/>
    <property type="evidence" value="ECO:0007669"/>
    <property type="project" value="InterPro"/>
</dbReference>
<keyword evidence="1 4" id="KW-0349">Heme</keyword>
<dbReference type="Pfam" id="PF00067">
    <property type="entry name" value="p450"/>
    <property type="match status" value="2"/>
</dbReference>
<evidence type="ECO:0000256" key="2">
    <source>
        <dbReference type="ARBA" id="ARBA00022723"/>
    </source>
</evidence>
<dbReference type="InterPro" id="IPR001128">
    <property type="entry name" value="Cyt_P450"/>
</dbReference>
<evidence type="ECO:0000256" key="4">
    <source>
        <dbReference type="PIRSR" id="PIRSR602401-1"/>
    </source>
</evidence>
<dbReference type="GO" id="GO:0020037">
    <property type="term" value="F:heme binding"/>
    <property type="evidence" value="ECO:0007669"/>
    <property type="project" value="InterPro"/>
</dbReference>
<dbReference type="GO" id="GO:0016705">
    <property type="term" value="F:oxidoreductase activity, acting on paired donors, with incorporation or reduction of molecular oxygen"/>
    <property type="evidence" value="ECO:0007669"/>
    <property type="project" value="InterPro"/>
</dbReference>
<dbReference type="OrthoDB" id="1470350at2759"/>
<dbReference type="InterPro" id="IPR036396">
    <property type="entry name" value="Cyt_P450_sf"/>
</dbReference>
<dbReference type="EMBL" id="LGSR01000017">
    <property type="protein sequence ID" value="KOS20350.1"/>
    <property type="molecule type" value="Genomic_DNA"/>
</dbReference>
<feature type="compositionally biased region" description="Basic and acidic residues" evidence="5">
    <location>
        <begin position="459"/>
        <end position="469"/>
    </location>
</feature>
<keyword evidence="2 4" id="KW-0479">Metal-binding</keyword>
<reference evidence="6 7" key="1">
    <citation type="submission" date="2015-07" db="EMBL/GenBank/DDBJ databases">
        <title>The genome of the fungus Escovopsis weberi, a specialized disease agent of ant agriculture.</title>
        <authorList>
            <person name="de Man T.J."/>
            <person name="Stajich J.E."/>
            <person name="Kubicek C.P."/>
            <person name="Chenthamara K."/>
            <person name="Atanasova L."/>
            <person name="Druzhinina I.S."/>
            <person name="Birnbaum S."/>
            <person name="Barribeau S.M."/>
            <person name="Teiling C."/>
            <person name="Suen G."/>
            <person name="Currie C."/>
            <person name="Gerardo N.M."/>
        </authorList>
    </citation>
    <scope>NUCLEOTIDE SEQUENCE [LARGE SCALE GENOMIC DNA]</scope>
</reference>
<name>A0A0M8N5G9_ESCWE</name>
<dbReference type="AlphaFoldDB" id="A0A0M8N5G9"/>
<feature type="region of interest" description="Disordered" evidence="5">
    <location>
        <begin position="459"/>
        <end position="482"/>
    </location>
</feature>
<evidence type="ECO:0000313" key="6">
    <source>
        <dbReference type="EMBL" id="KOS20350.1"/>
    </source>
</evidence>
<sequence>MSTIALVAGGLVVWKLFSLWSSWQRNIAEAKKTGLPYVLSPDYFFETRCEWFDKWGDTTVIVSPQSLDVFTQNAEVIRQVSKRAEHFPKMKSMYDVLLQFGNNVVALEGPLWRVHRKATSASFNEKNTAFAFHESVHQARGMVRQWERRRGPITTLEEDAKRYALNVIGYVGFGIRLLWPGETMPERIEEWMEKFTSLEPRQGHTMSFVDSMSVMMENLIMLMAIPKWVFPLLPFRATREAFRAFRESMKYMNELLDERIRQIGDGSLPDKGMDVMGQLAKTSFGREGAKKEDAGSASGLSRSDILGNAVVMLIAGHETTAGTLHLMLILLAMNPSSQRRLQADVDRLVGAQDPGDWDYERLVGPMMASMLAACIHETLRVVSPASGLPKTVTEAGPQRITRDGASHELPAGCGVLLVSISAHVSPRYWPTERSRRHPGRADDLLDYVPERWFRGTLAGERERARAERREDEEEEKEDYGGWRGRDTNEHLFRPERGSYIPFADGPRACLGRRVAQVELVAALAVIFREYSVELAVDDCMGEGEGEGGGMTDKDKEMEEALEGMSRGARRALYGMARERAERVLQSLRFILAVRLPEGKFVPMRLVRRGEEKFVSWIDGDDE</sequence>
<evidence type="ECO:0000313" key="7">
    <source>
        <dbReference type="Proteomes" id="UP000053831"/>
    </source>
</evidence>
<keyword evidence="3 4" id="KW-0408">Iron</keyword>
<evidence type="ECO:0000256" key="1">
    <source>
        <dbReference type="ARBA" id="ARBA00022617"/>
    </source>
</evidence>
<dbReference type="Gene3D" id="1.10.630.10">
    <property type="entry name" value="Cytochrome P450"/>
    <property type="match status" value="1"/>
</dbReference>
<dbReference type="InterPro" id="IPR050121">
    <property type="entry name" value="Cytochrome_P450_monoxygenase"/>
</dbReference>
<organism evidence="6 7">
    <name type="scientific">Escovopsis weberi</name>
    <dbReference type="NCBI Taxonomy" id="150374"/>
    <lineage>
        <taxon>Eukaryota</taxon>
        <taxon>Fungi</taxon>
        <taxon>Dikarya</taxon>
        <taxon>Ascomycota</taxon>
        <taxon>Pezizomycotina</taxon>
        <taxon>Sordariomycetes</taxon>
        <taxon>Hypocreomycetidae</taxon>
        <taxon>Hypocreales</taxon>
        <taxon>Hypocreaceae</taxon>
        <taxon>Escovopsis</taxon>
    </lineage>
</organism>
<evidence type="ECO:0000256" key="5">
    <source>
        <dbReference type="SAM" id="MobiDB-lite"/>
    </source>
</evidence>
<keyword evidence="7" id="KW-1185">Reference proteome</keyword>
<dbReference type="InterPro" id="IPR002401">
    <property type="entry name" value="Cyt_P450_E_grp-I"/>
</dbReference>
<feature type="binding site" description="axial binding residue" evidence="4">
    <location>
        <position position="509"/>
    </location>
    <ligand>
        <name>heme</name>
        <dbReference type="ChEBI" id="CHEBI:30413"/>
    </ligand>
    <ligandPart>
        <name>Fe</name>
        <dbReference type="ChEBI" id="CHEBI:18248"/>
    </ligandPart>
</feature>
<dbReference type="PRINTS" id="PR00385">
    <property type="entry name" value="P450"/>
</dbReference>
<dbReference type="STRING" id="150374.A0A0M8N5G9"/>
<accession>A0A0M8N5G9</accession>
<dbReference type="PANTHER" id="PTHR24305">
    <property type="entry name" value="CYTOCHROME P450"/>
    <property type="match status" value="1"/>
</dbReference>